<accession>A0A8J5D1F9</accession>
<feature type="compositionally biased region" description="Basic residues" evidence="1">
    <location>
        <begin position="32"/>
        <end position="45"/>
    </location>
</feature>
<evidence type="ECO:0000313" key="3">
    <source>
        <dbReference type="Proteomes" id="UP000770661"/>
    </source>
</evidence>
<proteinExistence type="predicted"/>
<comment type="caution">
    <text evidence="2">The sequence shown here is derived from an EMBL/GenBank/DDBJ whole genome shotgun (WGS) entry which is preliminary data.</text>
</comment>
<reference evidence="2" key="1">
    <citation type="submission" date="2020-07" db="EMBL/GenBank/DDBJ databases">
        <title>The High-quality genome of the commercially important snow crab, Chionoecetes opilio.</title>
        <authorList>
            <person name="Jeong J.-H."/>
            <person name="Ryu S."/>
        </authorList>
    </citation>
    <scope>NUCLEOTIDE SEQUENCE</scope>
    <source>
        <strain evidence="2">MADBK_172401_WGS</strain>
        <tissue evidence="2">Digestive gland</tissue>
    </source>
</reference>
<evidence type="ECO:0000256" key="1">
    <source>
        <dbReference type="SAM" id="MobiDB-lite"/>
    </source>
</evidence>
<dbReference type="EMBL" id="JACEEZ010001449">
    <property type="protein sequence ID" value="KAG0729214.1"/>
    <property type="molecule type" value="Genomic_DNA"/>
</dbReference>
<protein>
    <submittedName>
        <fullName evidence="2">Uncharacterized protein</fullName>
    </submittedName>
</protein>
<keyword evidence="3" id="KW-1185">Reference proteome</keyword>
<evidence type="ECO:0000313" key="2">
    <source>
        <dbReference type="EMBL" id="KAG0729214.1"/>
    </source>
</evidence>
<dbReference type="OrthoDB" id="8062152at2759"/>
<sequence length="188" mass="20707">MRERGFPRGPLETWGSRGQGSGCPSHHGTNPGRRKRGLCSSSNRKRGKTPLHFACRHHILELGGTSGVRPVFLGVFPIGRALSSNAFPQNPMGSIDREDFGKRENMGGSGDVLGTSRMRLFDGLFNPSEREDLRDDYRELGKLFPLFLGGAPPGGIRFLAPEQCTPARWVQKILYSFKIWICSGPGPL</sequence>
<name>A0A8J5D1F9_CHIOP</name>
<dbReference type="Proteomes" id="UP000770661">
    <property type="component" value="Unassembled WGS sequence"/>
</dbReference>
<dbReference type="AlphaFoldDB" id="A0A8J5D1F9"/>
<feature type="region of interest" description="Disordered" evidence="1">
    <location>
        <begin position="1"/>
        <end position="45"/>
    </location>
</feature>
<gene>
    <name evidence="2" type="ORF">GWK47_003558</name>
</gene>
<organism evidence="2 3">
    <name type="scientific">Chionoecetes opilio</name>
    <name type="common">Atlantic snow crab</name>
    <name type="synonym">Cancer opilio</name>
    <dbReference type="NCBI Taxonomy" id="41210"/>
    <lineage>
        <taxon>Eukaryota</taxon>
        <taxon>Metazoa</taxon>
        <taxon>Ecdysozoa</taxon>
        <taxon>Arthropoda</taxon>
        <taxon>Crustacea</taxon>
        <taxon>Multicrustacea</taxon>
        <taxon>Malacostraca</taxon>
        <taxon>Eumalacostraca</taxon>
        <taxon>Eucarida</taxon>
        <taxon>Decapoda</taxon>
        <taxon>Pleocyemata</taxon>
        <taxon>Brachyura</taxon>
        <taxon>Eubrachyura</taxon>
        <taxon>Majoidea</taxon>
        <taxon>Majidae</taxon>
        <taxon>Chionoecetes</taxon>
    </lineage>
</organism>